<keyword evidence="8" id="KW-0808">Transferase</keyword>
<dbReference type="PANTHER" id="PTHR32282">
    <property type="entry name" value="BINDING PROTEIN TRANSPEPTIDASE, PUTATIVE-RELATED"/>
    <property type="match status" value="1"/>
</dbReference>
<dbReference type="GO" id="GO:0009252">
    <property type="term" value="P:peptidoglycan biosynthetic process"/>
    <property type="evidence" value="ECO:0007669"/>
    <property type="project" value="UniProtKB-KW"/>
</dbReference>
<dbReference type="InterPro" id="IPR012338">
    <property type="entry name" value="Beta-lactam/transpept-like"/>
</dbReference>
<evidence type="ECO:0000256" key="19">
    <source>
        <dbReference type="ARBA" id="ARBA00060592"/>
    </source>
</evidence>
<name>A0A6M4IRJ8_9BACT</name>
<keyword evidence="16" id="KW-0961">Cell wall biogenesis/degradation</keyword>
<evidence type="ECO:0000256" key="2">
    <source>
        <dbReference type="ARBA" id="ARBA00004752"/>
    </source>
</evidence>
<dbReference type="InterPro" id="IPR001460">
    <property type="entry name" value="PCN-bd_Tpept"/>
</dbReference>
<comment type="similarity">
    <text evidence="4">In the N-terminal section; belongs to the glycosyltransferase 51 family.</text>
</comment>
<dbReference type="GO" id="GO:0008955">
    <property type="term" value="F:peptidoglycan glycosyltransferase activity"/>
    <property type="evidence" value="ECO:0007669"/>
    <property type="project" value="UniProtKB-EC"/>
</dbReference>
<comment type="pathway">
    <text evidence="2">Cell wall biogenesis; peptidoglycan biosynthesis.</text>
</comment>
<evidence type="ECO:0000256" key="11">
    <source>
        <dbReference type="ARBA" id="ARBA00022960"/>
    </source>
</evidence>
<protein>
    <recommendedName>
        <fullName evidence="17">peptidoglycan glycosyltransferase</fullName>
        <ecNumber evidence="17">2.4.99.28</ecNumber>
    </recommendedName>
</protein>
<evidence type="ECO:0000256" key="5">
    <source>
        <dbReference type="ARBA" id="ARBA00022645"/>
    </source>
</evidence>
<evidence type="ECO:0000256" key="9">
    <source>
        <dbReference type="ARBA" id="ARBA00022692"/>
    </source>
</evidence>
<dbReference type="NCBIfam" id="TIGR02074">
    <property type="entry name" value="PBP_1a_fam"/>
    <property type="match status" value="1"/>
</dbReference>
<dbReference type="GO" id="GO:0030288">
    <property type="term" value="C:outer membrane-bounded periplasmic space"/>
    <property type="evidence" value="ECO:0007669"/>
    <property type="project" value="TreeGrafter"/>
</dbReference>
<evidence type="ECO:0000256" key="4">
    <source>
        <dbReference type="ARBA" id="ARBA00007739"/>
    </source>
</evidence>
<dbReference type="InterPro" id="IPR001264">
    <property type="entry name" value="Glyco_trans_51"/>
</dbReference>
<evidence type="ECO:0000256" key="18">
    <source>
        <dbReference type="ARBA" id="ARBA00049902"/>
    </source>
</evidence>
<dbReference type="SUPFAM" id="SSF53955">
    <property type="entry name" value="Lysozyme-like"/>
    <property type="match status" value="1"/>
</dbReference>
<keyword evidence="14 20" id="KW-0472">Membrane</keyword>
<keyword evidence="12" id="KW-0573">Peptidoglycan synthesis</keyword>
<evidence type="ECO:0000256" key="15">
    <source>
        <dbReference type="ARBA" id="ARBA00023268"/>
    </source>
</evidence>
<keyword evidence="15" id="KW-0511">Multifunctional enzyme</keyword>
<keyword evidence="13 20" id="KW-1133">Transmembrane helix</keyword>
<keyword evidence="6" id="KW-0645">Protease</keyword>
<dbReference type="EC" id="2.4.99.28" evidence="17"/>
<dbReference type="GO" id="GO:0071555">
    <property type="term" value="P:cell wall organization"/>
    <property type="evidence" value="ECO:0007669"/>
    <property type="project" value="UniProtKB-KW"/>
</dbReference>
<comment type="pathway">
    <text evidence="19">Glycan biosynthesis.</text>
</comment>
<comment type="subcellular location">
    <subcellularLocation>
        <location evidence="1">Membrane</location>
    </subcellularLocation>
</comment>
<keyword evidence="5" id="KW-0121">Carboxypeptidase</keyword>
<keyword evidence="9 20" id="KW-0812">Transmembrane</keyword>
<feature type="domain" description="Penicillin-binding protein transpeptidase" evidence="21">
    <location>
        <begin position="359"/>
        <end position="598"/>
    </location>
</feature>
<evidence type="ECO:0000256" key="13">
    <source>
        <dbReference type="ARBA" id="ARBA00022989"/>
    </source>
</evidence>
<evidence type="ECO:0000259" key="21">
    <source>
        <dbReference type="Pfam" id="PF00905"/>
    </source>
</evidence>
<dbReference type="KEGG" id="ggr:HKW67_11730"/>
<dbReference type="Gene3D" id="1.10.3810.10">
    <property type="entry name" value="Biosynthetic peptidoglycan transglycosylase-like"/>
    <property type="match status" value="1"/>
</dbReference>
<evidence type="ECO:0000256" key="10">
    <source>
        <dbReference type="ARBA" id="ARBA00022801"/>
    </source>
</evidence>
<keyword evidence="24" id="KW-1185">Reference proteome</keyword>
<proteinExistence type="inferred from homology"/>
<evidence type="ECO:0000256" key="14">
    <source>
        <dbReference type="ARBA" id="ARBA00023136"/>
    </source>
</evidence>
<dbReference type="RefSeq" id="WP_171225561.1">
    <property type="nucleotide sequence ID" value="NZ_CP053085.1"/>
</dbReference>
<comment type="catalytic activity">
    <reaction evidence="18">
        <text>[GlcNAc-(1-&gt;4)-Mur2Ac(oyl-L-Ala-gamma-D-Glu-L-Lys-D-Ala-D-Ala)](n)-di-trans,octa-cis-undecaprenyl diphosphate + beta-D-GlcNAc-(1-&gt;4)-Mur2Ac(oyl-L-Ala-gamma-D-Glu-L-Lys-D-Ala-D-Ala)-di-trans,octa-cis-undecaprenyl diphosphate = [GlcNAc-(1-&gt;4)-Mur2Ac(oyl-L-Ala-gamma-D-Glu-L-Lys-D-Ala-D-Ala)](n+1)-di-trans,octa-cis-undecaprenyl diphosphate + di-trans,octa-cis-undecaprenyl diphosphate + H(+)</text>
        <dbReference type="Rhea" id="RHEA:23708"/>
        <dbReference type="Rhea" id="RHEA-COMP:9602"/>
        <dbReference type="Rhea" id="RHEA-COMP:9603"/>
        <dbReference type="ChEBI" id="CHEBI:15378"/>
        <dbReference type="ChEBI" id="CHEBI:58405"/>
        <dbReference type="ChEBI" id="CHEBI:60033"/>
        <dbReference type="ChEBI" id="CHEBI:78435"/>
        <dbReference type="EC" id="2.4.99.28"/>
    </reaction>
</comment>
<dbReference type="Proteomes" id="UP000500938">
    <property type="component" value="Chromosome"/>
</dbReference>
<evidence type="ECO:0000256" key="20">
    <source>
        <dbReference type="SAM" id="Phobius"/>
    </source>
</evidence>
<dbReference type="InterPro" id="IPR036950">
    <property type="entry name" value="PBP_transglycosylase"/>
</dbReference>
<dbReference type="AlphaFoldDB" id="A0A6M4IRJ8"/>
<keyword evidence="10" id="KW-0378">Hydrolase</keyword>
<accession>A0A6M4IRJ8</accession>
<dbReference type="Gene3D" id="3.40.710.10">
    <property type="entry name" value="DD-peptidase/beta-lactamase superfamily"/>
    <property type="match status" value="1"/>
</dbReference>
<dbReference type="InterPro" id="IPR023346">
    <property type="entry name" value="Lysozyme-like_dom_sf"/>
</dbReference>
<evidence type="ECO:0000256" key="16">
    <source>
        <dbReference type="ARBA" id="ARBA00023316"/>
    </source>
</evidence>
<dbReference type="EMBL" id="CP053085">
    <property type="protein sequence ID" value="QJR36127.1"/>
    <property type="molecule type" value="Genomic_DNA"/>
</dbReference>
<dbReference type="GO" id="GO:0006508">
    <property type="term" value="P:proteolysis"/>
    <property type="evidence" value="ECO:0007669"/>
    <property type="project" value="UniProtKB-KW"/>
</dbReference>
<dbReference type="FunFam" id="1.10.3810.10:FF:000003">
    <property type="entry name" value="Penicillin-binding protein 1a"/>
    <property type="match status" value="1"/>
</dbReference>
<dbReference type="InterPro" id="IPR050396">
    <property type="entry name" value="Glycosyltr_51/Transpeptidase"/>
</dbReference>
<evidence type="ECO:0000256" key="8">
    <source>
        <dbReference type="ARBA" id="ARBA00022679"/>
    </source>
</evidence>
<comment type="similarity">
    <text evidence="3">In the C-terminal section; belongs to the transpeptidase family.</text>
</comment>
<dbReference type="GO" id="GO:0016020">
    <property type="term" value="C:membrane"/>
    <property type="evidence" value="ECO:0007669"/>
    <property type="project" value="UniProtKB-SubCell"/>
</dbReference>
<dbReference type="SUPFAM" id="SSF56601">
    <property type="entry name" value="beta-lactamase/transpeptidase-like"/>
    <property type="match status" value="1"/>
</dbReference>
<gene>
    <name evidence="23" type="ORF">HKW67_11730</name>
</gene>
<evidence type="ECO:0000313" key="24">
    <source>
        <dbReference type="Proteomes" id="UP000500938"/>
    </source>
</evidence>
<evidence type="ECO:0000256" key="1">
    <source>
        <dbReference type="ARBA" id="ARBA00004370"/>
    </source>
</evidence>
<evidence type="ECO:0000256" key="3">
    <source>
        <dbReference type="ARBA" id="ARBA00007090"/>
    </source>
</evidence>
<evidence type="ECO:0000256" key="6">
    <source>
        <dbReference type="ARBA" id="ARBA00022670"/>
    </source>
</evidence>
<dbReference type="GO" id="GO:0004180">
    <property type="term" value="F:carboxypeptidase activity"/>
    <property type="evidence" value="ECO:0007669"/>
    <property type="project" value="UniProtKB-KW"/>
</dbReference>
<evidence type="ECO:0000313" key="23">
    <source>
        <dbReference type="EMBL" id="QJR36127.1"/>
    </source>
</evidence>
<keyword evidence="11" id="KW-0133">Cell shape</keyword>
<dbReference type="PANTHER" id="PTHR32282:SF27">
    <property type="entry name" value="PENICILLIN-BINDING PROTEIN 1A"/>
    <property type="match status" value="1"/>
</dbReference>
<dbReference type="Pfam" id="PF00905">
    <property type="entry name" value="Transpeptidase"/>
    <property type="match status" value="1"/>
</dbReference>
<evidence type="ECO:0000256" key="12">
    <source>
        <dbReference type="ARBA" id="ARBA00022984"/>
    </source>
</evidence>
<dbReference type="GO" id="GO:0008658">
    <property type="term" value="F:penicillin binding"/>
    <property type="evidence" value="ECO:0007669"/>
    <property type="project" value="InterPro"/>
</dbReference>
<dbReference type="GO" id="GO:0008360">
    <property type="term" value="P:regulation of cell shape"/>
    <property type="evidence" value="ECO:0007669"/>
    <property type="project" value="UniProtKB-KW"/>
</dbReference>
<sequence length="718" mass="78882">MALSSVLSRRPWLGWLLVVGIFGGMVGAGGLLGAWSVICREGRCPSIASLEQYVPRQTSKVYAADGRFITELGLERRTLVRLQEIPKHVRDAVVITEDRRFYSHSGIDYYRVFGALARNVKAGSYVQGFSTITMQLARNVFSDRISREKTLLRKIKEARVARAIEQRYTKDKILELYLNQVYLGNGAYGVETASQRYFGKPVREVSVAEAAVLAGLLKGPERYNPRRFADRAILRRNTVLELMRREGAINDADASLAKAYPLQLAERTESGDVAPYFVEWVRQELEEHFGKGLYDEGYKVYTSLDVDMQGAAERALENQLQAIEAGRHGKYSHLTYEAYLARSAEGGERGAANSPYLQGAFVAVDPRSGAVRAMVGGRDFGDSKFNRAVQALRQPGSTFKPIVYATAVHEGFSPAQIVDDSPISLDQVSGETWSPQNYDMKFMGNIPMRKALYQSRNLAAIRTGMAVGAGSVISMAKRFGITTPIPPYPSIFIGSADVYPVQMIAAYSVFANLGLRTTPHAILKVENADGKVVWQPTTEREAVLSPEESWLMVSMMKDVVVRGTGARIWSSGFHVPAGGKTGTTNDGADVWFIGYTADLVAGVWMGFDKPQKIKANAQGGELASPAWSSFMTEVYRRKPQPPDWPRPDGVVVREIDALSGQLANSSCMTALTTEFFVQGTEPTGTCTDPSPRTLLSTDSVAKLRAKADSTNPFKIPPA</sequence>
<evidence type="ECO:0000256" key="17">
    <source>
        <dbReference type="ARBA" id="ARBA00044770"/>
    </source>
</evidence>
<evidence type="ECO:0000256" key="7">
    <source>
        <dbReference type="ARBA" id="ARBA00022676"/>
    </source>
</evidence>
<evidence type="ECO:0000259" key="22">
    <source>
        <dbReference type="Pfam" id="PF00912"/>
    </source>
</evidence>
<keyword evidence="7" id="KW-0328">Glycosyltransferase</keyword>
<organism evidence="23 24">
    <name type="scientific">Gemmatimonas groenlandica</name>
    <dbReference type="NCBI Taxonomy" id="2732249"/>
    <lineage>
        <taxon>Bacteria</taxon>
        <taxon>Pseudomonadati</taxon>
        <taxon>Gemmatimonadota</taxon>
        <taxon>Gemmatimonadia</taxon>
        <taxon>Gemmatimonadales</taxon>
        <taxon>Gemmatimonadaceae</taxon>
        <taxon>Gemmatimonas</taxon>
    </lineage>
</organism>
<feature type="transmembrane region" description="Helical" evidence="20">
    <location>
        <begin position="12"/>
        <end position="38"/>
    </location>
</feature>
<feature type="domain" description="Glycosyl transferase family 51" evidence="22">
    <location>
        <begin position="66"/>
        <end position="243"/>
    </location>
</feature>
<reference evidence="23 24" key="1">
    <citation type="submission" date="2020-05" db="EMBL/GenBank/DDBJ databases">
        <title>Complete genome sequence of Gemmatimonas greenlandica TET16.</title>
        <authorList>
            <person name="Zeng Y."/>
        </authorList>
    </citation>
    <scope>NUCLEOTIDE SEQUENCE [LARGE SCALE GENOMIC DNA]</scope>
    <source>
        <strain evidence="23 24">TET16</strain>
    </source>
</reference>
<dbReference type="Pfam" id="PF00912">
    <property type="entry name" value="Transgly"/>
    <property type="match status" value="1"/>
</dbReference>